<comment type="similarity">
    <text evidence="8 9">Belongs to the TonB-dependent receptor family.</text>
</comment>
<dbReference type="SUPFAM" id="SSF49464">
    <property type="entry name" value="Carboxypeptidase regulatory domain-like"/>
    <property type="match status" value="1"/>
</dbReference>
<dbReference type="STRING" id="1195760.SAMN05444281_1540"/>
<sequence>MKKLRLLILTLLITVIGFAQSKGNIVGHITDPNNLPIPGAFIKIESLNMMTVTDFNGNYTFVGIANGDYVLKSSCLGCKDLTQTVKVNGKTVVVNFVLDSAVNDLDEVVLKGSNSKGQAKALNKQKSNFNITNIVAADQVGKFPDANIGDAVKRIPGIAVQNDQGEARNIIIRGMAPQLNSVTLNGERIPSAEGDNRNVQMDLIPSDMVQAVEVNKVLTSDMEADAIGGSVNLVTRKAGEKTRITLTGAYGQNPVRNTPMYNGAAVLAGRVFNNKLGAVLSTSIQSNEFGSDNIEFEWDKYLNNTAVVVSQDIRKYDVTRVRQSVALNLDYKINNNNTLYFNTVLNNRKDWENRYRLQFKDIEETAPGVYESEVRRQTKAGTNKNARLEEQQIKKYSLFGEHILFNSVKLNWKTNYSKASETRPDERYINYRLKDVEVTQDLSDTKFPGINPTGTDFNNPAALEFKEISEENQYTQEENYGAKFDIEIPMLQGDFENTLKVGYRYKNKEKSRDNTYSEYDPISAIDNMSDVAYSDQTVKGFLPGDKYKSGNFVDKEYLGGLDLKNSDLYSAKPVLEEFVPVNYNAKETVNAAYGMITQKLTPKLSALVGLRVERTDLDYTGYRIDIETAEDFDDATKIEASKNYTNFLPNLQFKYSLQPNTIFRLAYSTSIARPNYYDLVPYQNIDSSDDLVFEEGNSSLEASYSNNLDFMFEHYFSSVGIISGGVFYKNIDKFVYTYTEDGFVDAAYPGETFEYSQPRNGNKAKVYGLELSVQRRLDFLPKFLKNLNVYANYTYTDSEADGVEGRSKLALAGAVKNMFNASLAYEIKKLTLRTSLNYAGAYIDEYGSEAFEDIYYDSQMFLDVNATYEIVKGLRLFTEFKNLTNQELRYYQGKKDLTAQAEYYNFNWNVGAKYNF</sequence>
<dbReference type="InterPro" id="IPR000531">
    <property type="entry name" value="Beta-barrel_TonB"/>
</dbReference>
<comment type="subcellular location">
    <subcellularLocation>
        <location evidence="1 8">Cell outer membrane</location>
        <topology evidence="1 8">Multi-pass membrane protein</topology>
    </subcellularLocation>
</comment>
<evidence type="ECO:0000313" key="14">
    <source>
        <dbReference type="Proteomes" id="UP000184109"/>
    </source>
</evidence>
<protein>
    <submittedName>
        <fullName evidence="13">TonB-dependent receptor</fullName>
    </submittedName>
</protein>
<evidence type="ECO:0000256" key="7">
    <source>
        <dbReference type="ARBA" id="ARBA00023237"/>
    </source>
</evidence>
<dbReference type="Proteomes" id="UP000184109">
    <property type="component" value="Unassembled WGS sequence"/>
</dbReference>
<evidence type="ECO:0000256" key="4">
    <source>
        <dbReference type="ARBA" id="ARBA00022692"/>
    </source>
</evidence>
<dbReference type="PANTHER" id="PTHR40980">
    <property type="entry name" value="PLUG DOMAIN-CONTAINING PROTEIN"/>
    <property type="match status" value="1"/>
</dbReference>
<keyword evidence="3 8" id="KW-1134">Transmembrane beta strand</keyword>
<evidence type="ECO:0000313" key="13">
    <source>
        <dbReference type="EMBL" id="SHH70681.1"/>
    </source>
</evidence>
<evidence type="ECO:0000256" key="10">
    <source>
        <dbReference type="SAM" id="SignalP"/>
    </source>
</evidence>
<evidence type="ECO:0000256" key="5">
    <source>
        <dbReference type="ARBA" id="ARBA00023077"/>
    </source>
</evidence>
<dbReference type="Gene3D" id="2.170.130.10">
    <property type="entry name" value="TonB-dependent receptor, plug domain"/>
    <property type="match status" value="1"/>
</dbReference>
<gene>
    <name evidence="13" type="ORF">SAMN05444281_1540</name>
</gene>
<dbReference type="InterPro" id="IPR036942">
    <property type="entry name" value="Beta-barrel_TonB_sf"/>
</dbReference>
<dbReference type="PANTHER" id="PTHR40980:SF4">
    <property type="entry name" value="TONB-DEPENDENT RECEPTOR-LIKE BETA-BARREL DOMAIN-CONTAINING PROTEIN"/>
    <property type="match status" value="1"/>
</dbReference>
<evidence type="ECO:0000256" key="6">
    <source>
        <dbReference type="ARBA" id="ARBA00023136"/>
    </source>
</evidence>
<organism evidence="13 14">
    <name type="scientific">Wenyingzhuangia marina</name>
    <dbReference type="NCBI Taxonomy" id="1195760"/>
    <lineage>
        <taxon>Bacteria</taxon>
        <taxon>Pseudomonadati</taxon>
        <taxon>Bacteroidota</taxon>
        <taxon>Flavobacteriia</taxon>
        <taxon>Flavobacteriales</taxon>
        <taxon>Flavobacteriaceae</taxon>
        <taxon>Wenyingzhuangia</taxon>
    </lineage>
</organism>
<feature type="domain" description="TonB-dependent receptor-like beta-barrel" evidence="11">
    <location>
        <begin position="441"/>
        <end position="883"/>
    </location>
</feature>
<evidence type="ECO:0000256" key="3">
    <source>
        <dbReference type="ARBA" id="ARBA00022452"/>
    </source>
</evidence>
<reference evidence="14" key="1">
    <citation type="submission" date="2016-11" db="EMBL/GenBank/DDBJ databases">
        <authorList>
            <person name="Varghese N."/>
            <person name="Submissions S."/>
        </authorList>
    </citation>
    <scope>NUCLEOTIDE SEQUENCE [LARGE SCALE GENOMIC DNA]</scope>
    <source>
        <strain evidence="14">DSM 100572</strain>
    </source>
</reference>
<evidence type="ECO:0000259" key="11">
    <source>
        <dbReference type="Pfam" id="PF00593"/>
    </source>
</evidence>
<dbReference type="GO" id="GO:0009279">
    <property type="term" value="C:cell outer membrane"/>
    <property type="evidence" value="ECO:0007669"/>
    <property type="project" value="UniProtKB-SubCell"/>
</dbReference>
<keyword evidence="13" id="KW-0675">Receptor</keyword>
<dbReference type="InterPro" id="IPR012910">
    <property type="entry name" value="Plug_dom"/>
</dbReference>
<dbReference type="CDD" id="cd01347">
    <property type="entry name" value="ligand_gated_channel"/>
    <property type="match status" value="1"/>
</dbReference>
<dbReference type="Gene3D" id="2.40.170.20">
    <property type="entry name" value="TonB-dependent receptor, beta-barrel domain"/>
    <property type="match status" value="1"/>
</dbReference>
<proteinExistence type="inferred from homology"/>
<keyword evidence="7 8" id="KW-0998">Cell outer membrane</keyword>
<keyword evidence="14" id="KW-1185">Reference proteome</keyword>
<dbReference type="InterPro" id="IPR008969">
    <property type="entry name" value="CarboxyPept-like_regulatory"/>
</dbReference>
<dbReference type="SUPFAM" id="SSF56935">
    <property type="entry name" value="Porins"/>
    <property type="match status" value="1"/>
</dbReference>
<evidence type="ECO:0000256" key="2">
    <source>
        <dbReference type="ARBA" id="ARBA00022448"/>
    </source>
</evidence>
<evidence type="ECO:0000256" key="9">
    <source>
        <dbReference type="RuleBase" id="RU003357"/>
    </source>
</evidence>
<dbReference type="InterPro" id="IPR039426">
    <property type="entry name" value="TonB-dep_rcpt-like"/>
</dbReference>
<feature type="signal peptide" evidence="10">
    <location>
        <begin position="1"/>
        <end position="21"/>
    </location>
</feature>
<dbReference type="AlphaFoldDB" id="A0A1M5V631"/>
<keyword evidence="10" id="KW-0732">Signal</keyword>
<evidence type="ECO:0000256" key="8">
    <source>
        <dbReference type="PROSITE-ProRule" id="PRU01360"/>
    </source>
</evidence>
<keyword evidence="6 8" id="KW-0472">Membrane</keyword>
<dbReference type="Gene3D" id="2.60.40.1120">
    <property type="entry name" value="Carboxypeptidase-like, regulatory domain"/>
    <property type="match status" value="1"/>
</dbReference>
<dbReference type="Pfam" id="PF13715">
    <property type="entry name" value="CarbopepD_reg_2"/>
    <property type="match status" value="1"/>
</dbReference>
<evidence type="ECO:0000256" key="1">
    <source>
        <dbReference type="ARBA" id="ARBA00004571"/>
    </source>
</evidence>
<dbReference type="NCBIfam" id="TIGR01782">
    <property type="entry name" value="TonB-Xanth-Caul"/>
    <property type="match status" value="1"/>
</dbReference>
<dbReference type="InterPro" id="IPR037066">
    <property type="entry name" value="Plug_dom_sf"/>
</dbReference>
<dbReference type="Pfam" id="PF07715">
    <property type="entry name" value="Plug"/>
    <property type="match status" value="1"/>
</dbReference>
<dbReference type="RefSeq" id="WP_073120202.1">
    <property type="nucleotide sequence ID" value="NZ_BMEN01000003.1"/>
</dbReference>
<feature type="domain" description="TonB-dependent receptor plug" evidence="12">
    <location>
        <begin position="131"/>
        <end position="229"/>
    </location>
</feature>
<accession>A0A1M5V631</accession>
<name>A0A1M5V631_9FLAO</name>
<evidence type="ECO:0000259" key="12">
    <source>
        <dbReference type="Pfam" id="PF07715"/>
    </source>
</evidence>
<keyword evidence="5 9" id="KW-0798">TonB box</keyword>
<dbReference type="PROSITE" id="PS52016">
    <property type="entry name" value="TONB_DEPENDENT_REC_3"/>
    <property type="match status" value="1"/>
</dbReference>
<dbReference type="EMBL" id="FQXQ01000003">
    <property type="protein sequence ID" value="SHH70681.1"/>
    <property type="molecule type" value="Genomic_DNA"/>
</dbReference>
<dbReference type="Pfam" id="PF00593">
    <property type="entry name" value="TonB_dep_Rec_b-barrel"/>
    <property type="match status" value="1"/>
</dbReference>
<dbReference type="OrthoDB" id="8727862at2"/>
<feature type="chain" id="PRO_5013177961" evidence="10">
    <location>
        <begin position="22"/>
        <end position="916"/>
    </location>
</feature>
<keyword evidence="4 8" id="KW-0812">Transmembrane</keyword>
<dbReference type="InterPro" id="IPR010104">
    <property type="entry name" value="TonB_rcpt_bac"/>
</dbReference>
<keyword evidence="2 8" id="KW-0813">Transport</keyword>